<organism evidence="2">
    <name type="scientific">Zea mays</name>
    <name type="common">Maize</name>
    <dbReference type="NCBI Taxonomy" id="4577"/>
    <lineage>
        <taxon>Eukaryota</taxon>
        <taxon>Viridiplantae</taxon>
        <taxon>Streptophyta</taxon>
        <taxon>Embryophyta</taxon>
        <taxon>Tracheophyta</taxon>
        <taxon>Spermatophyta</taxon>
        <taxon>Magnoliopsida</taxon>
        <taxon>Liliopsida</taxon>
        <taxon>Poales</taxon>
        <taxon>Poaceae</taxon>
        <taxon>PACMAD clade</taxon>
        <taxon>Panicoideae</taxon>
        <taxon>Andropogonodae</taxon>
        <taxon>Andropogoneae</taxon>
        <taxon>Tripsacinae</taxon>
        <taxon>Zea</taxon>
    </lineage>
</organism>
<sequence length="332" mass="36612">MAVEEEEDEDAIVAPSPATSCSRRSSPSRRRTTRAQPCPRPSPFPNSGEQDYRPPVVADSLYLSLPYLFLPRSLRQGLGIPPSTASTAATATKHAGTGWWSNRGRPCPCPSTTPPPRIQRLPVAARGGRQIRKGVLPRLLEEILSTRIMVKQAMKKLSPSQQVLHKVPDVVVALMPICEAFGSIPPPPNHKSTIHGEISVYIVLSCAFLCLLRLWKFYRPPQEYCIAGRGGSVKLELTLDYLLLMHNNHIEFSNSFASNRDSCNDMGSVNEVPAQAIYIDYFPKLRAWFCKPIMTKPKVALKPQTLSPQSEAQAPHDPQTPEQQQSGTGVGV</sequence>
<dbReference type="Gene3D" id="1.10.287.690">
    <property type="entry name" value="Helix hairpin bin"/>
    <property type="match status" value="1"/>
</dbReference>
<feature type="compositionally biased region" description="Acidic residues" evidence="1">
    <location>
        <begin position="1"/>
        <end position="11"/>
    </location>
</feature>
<feature type="region of interest" description="Disordered" evidence="1">
    <location>
        <begin position="302"/>
        <end position="332"/>
    </location>
</feature>
<feature type="compositionally biased region" description="Polar residues" evidence="1">
    <location>
        <begin position="320"/>
        <end position="332"/>
    </location>
</feature>
<evidence type="ECO:0000313" key="2">
    <source>
        <dbReference type="EMBL" id="ONM57778.1"/>
    </source>
</evidence>
<proteinExistence type="predicted"/>
<dbReference type="PANTHER" id="PTHR33739:SF3">
    <property type="entry name" value="OS07G0681500 PROTEIN"/>
    <property type="match status" value="1"/>
</dbReference>
<dbReference type="InParanoid" id="A0A1D6ID90"/>
<evidence type="ECO:0000256" key="1">
    <source>
        <dbReference type="SAM" id="MobiDB-lite"/>
    </source>
</evidence>
<dbReference type="EMBL" id="CM007650">
    <property type="protein sequence ID" value="ONM57778.1"/>
    <property type="molecule type" value="Genomic_DNA"/>
</dbReference>
<name>A0A1D6ID90_MAIZE</name>
<dbReference type="STRING" id="4577.A0A1D6ID90"/>
<gene>
    <name evidence="2" type="ORF">ZEAMMB73_Zm00001d021637</name>
</gene>
<accession>A0A1D6ID90</accession>
<feature type="region of interest" description="Disordered" evidence="1">
    <location>
        <begin position="1"/>
        <end position="53"/>
    </location>
</feature>
<dbReference type="GO" id="GO:0016592">
    <property type="term" value="C:mediator complex"/>
    <property type="evidence" value="ECO:0007669"/>
    <property type="project" value="InterPro"/>
</dbReference>
<protein>
    <submittedName>
        <fullName evidence="2">Uncharacterized protein</fullName>
    </submittedName>
</protein>
<dbReference type="GO" id="GO:2000762">
    <property type="term" value="P:regulation of phenylpropanoid metabolic process"/>
    <property type="evidence" value="ECO:0007669"/>
    <property type="project" value="InterPro"/>
</dbReference>
<dbReference type="InterPro" id="IPR039638">
    <property type="entry name" value="MED33A/B"/>
</dbReference>
<reference evidence="2" key="1">
    <citation type="submission" date="2015-12" db="EMBL/GenBank/DDBJ databases">
        <title>Update maize B73 reference genome by single molecule sequencing technologies.</title>
        <authorList>
            <consortium name="Maize Genome Sequencing Project"/>
            <person name="Ware D."/>
        </authorList>
    </citation>
    <scope>NUCLEOTIDE SEQUENCE [LARGE SCALE GENOMIC DNA]</scope>
    <source>
        <tissue evidence="2">Seedling</tissue>
    </source>
</reference>
<feature type="compositionally biased region" description="Low complexity" evidence="1">
    <location>
        <begin position="14"/>
        <end position="25"/>
    </location>
</feature>
<dbReference type="PANTHER" id="PTHR33739">
    <property type="entry name" value="OS07G0681500 PROTEIN"/>
    <property type="match status" value="1"/>
</dbReference>
<dbReference type="AlphaFoldDB" id="A0A1D6ID90"/>